<dbReference type="EMBL" id="PGEZ01000002">
    <property type="protein sequence ID" value="PJJ53427.1"/>
    <property type="molecule type" value="Genomic_DNA"/>
</dbReference>
<dbReference type="Gene3D" id="3.30.530.20">
    <property type="match status" value="1"/>
</dbReference>
<feature type="domain" description="Activator of Hsp90 ATPase homologue 1/2-like C-terminal" evidence="2">
    <location>
        <begin position="41"/>
        <end position="148"/>
    </location>
</feature>
<sequence>MALLEDPIATARLMTREVRTGERDGVATRIAVARRTYRTDQADLWDALTDAERLPRWFLPVSGDLKVGGRYQFEGQAGGVVEECDAPRTLAVTWEFGGTVSWLRVNLLPADDGTTFELVHEAVVDPDMWAQFGPGAVGIGWDLALMGLGLHLDSGAAVDPAEGLRFPLTPEGLDFVRTAAAGWCDAAIADGDDPEAARASAQGSVTFYTVEPDGA</sequence>
<evidence type="ECO:0000259" key="2">
    <source>
        <dbReference type="Pfam" id="PF08327"/>
    </source>
</evidence>
<dbReference type="SUPFAM" id="SSF55961">
    <property type="entry name" value="Bet v1-like"/>
    <property type="match status" value="1"/>
</dbReference>
<evidence type="ECO:0000313" key="3">
    <source>
        <dbReference type="EMBL" id="PJJ53427.1"/>
    </source>
</evidence>
<dbReference type="CDD" id="cd08899">
    <property type="entry name" value="SRPBCC_CalC_Aha1-like_6"/>
    <property type="match status" value="1"/>
</dbReference>
<dbReference type="AlphaFoldDB" id="A0A0B2B8E7"/>
<comment type="caution">
    <text evidence="3">The sequence shown here is derived from an EMBL/GenBank/DDBJ whole genome shotgun (WGS) entry which is preliminary data.</text>
</comment>
<dbReference type="OrthoDB" id="8117292at2"/>
<gene>
    <name evidence="3" type="ORF">CLV56_2916</name>
</gene>
<accession>A0A0B2B8E7</accession>
<organism evidence="3 4">
    <name type="scientific">Mumia flava</name>
    <dbReference type="NCBI Taxonomy" id="1348852"/>
    <lineage>
        <taxon>Bacteria</taxon>
        <taxon>Bacillati</taxon>
        <taxon>Actinomycetota</taxon>
        <taxon>Actinomycetes</taxon>
        <taxon>Propionibacteriales</taxon>
        <taxon>Nocardioidaceae</taxon>
        <taxon>Mumia</taxon>
    </lineage>
</organism>
<dbReference type="InterPro" id="IPR013538">
    <property type="entry name" value="ASHA1/2-like_C"/>
</dbReference>
<dbReference type="RefSeq" id="WP_039361840.1">
    <property type="nucleotide sequence ID" value="NZ_PGEZ01000002.1"/>
</dbReference>
<comment type="similarity">
    <text evidence="1">Belongs to the AHA1 family.</text>
</comment>
<dbReference type="Proteomes" id="UP000230842">
    <property type="component" value="Unassembled WGS sequence"/>
</dbReference>
<evidence type="ECO:0000313" key="4">
    <source>
        <dbReference type="Proteomes" id="UP000230842"/>
    </source>
</evidence>
<keyword evidence="4" id="KW-1185">Reference proteome</keyword>
<dbReference type="Pfam" id="PF08327">
    <property type="entry name" value="AHSA1"/>
    <property type="match status" value="1"/>
</dbReference>
<dbReference type="InterPro" id="IPR023393">
    <property type="entry name" value="START-like_dom_sf"/>
</dbReference>
<evidence type="ECO:0000256" key="1">
    <source>
        <dbReference type="ARBA" id="ARBA00006817"/>
    </source>
</evidence>
<reference evidence="3 4" key="1">
    <citation type="submission" date="2017-11" db="EMBL/GenBank/DDBJ databases">
        <title>Genomic Encyclopedia of Archaeal and Bacterial Type Strains, Phase II (KMG-II): From Individual Species to Whole Genera.</title>
        <authorList>
            <person name="Goeker M."/>
        </authorList>
    </citation>
    <scope>NUCLEOTIDE SEQUENCE [LARGE SCALE GENOMIC DNA]</scope>
    <source>
        <strain evidence="3 4">DSM 27763</strain>
    </source>
</reference>
<name>A0A0B2B8E7_9ACTN</name>
<proteinExistence type="inferred from homology"/>
<protein>
    <submittedName>
        <fullName evidence="3">Uncharacterized protein YndB with AHSA1/START domain</fullName>
    </submittedName>
</protein>